<accession>A0AAQ4EPH3</accession>
<sequence length="89" mass="9249">MLTEEAAAEDDGVREYEADAHVHPLEDVLVCLRRAQTPEAVVADPLPAASGSPSVLLSLASSGGAMNQSGLVSCIGDVMATVLRRYAEP</sequence>
<protein>
    <submittedName>
        <fullName evidence="1">Uncharacterized protein</fullName>
    </submittedName>
</protein>
<evidence type="ECO:0000313" key="2">
    <source>
        <dbReference type="Proteomes" id="UP001321473"/>
    </source>
</evidence>
<organism evidence="1 2">
    <name type="scientific">Amblyomma americanum</name>
    <name type="common">Lone star tick</name>
    <dbReference type="NCBI Taxonomy" id="6943"/>
    <lineage>
        <taxon>Eukaryota</taxon>
        <taxon>Metazoa</taxon>
        <taxon>Ecdysozoa</taxon>
        <taxon>Arthropoda</taxon>
        <taxon>Chelicerata</taxon>
        <taxon>Arachnida</taxon>
        <taxon>Acari</taxon>
        <taxon>Parasitiformes</taxon>
        <taxon>Ixodida</taxon>
        <taxon>Ixodoidea</taxon>
        <taxon>Ixodidae</taxon>
        <taxon>Amblyomminae</taxon>
        <taxon>Amblyomma</taxon>
    </lineage>
</organism>
<name>A0AAQ4EPH3_AMBAM</name>
<gene>
    <name evidence="1" type="ORF">V5799_030235</name>
</gene>
<dbReference type="Proteomes" id="UP001321473">
    <property type="component" value="Unassembled WGS sequence"/>
</dbReference>
<dbReference type="EMBL" id="JARKHS020012974">
    <property type="protein sequence ID" value="KAK8776413.1"/>
    <property type="molecule type" value="Genomic_DNA"/>
</dbReference>
<dbReference type="AlphaFoldDB" id="A0AAQ4EPH3"/>
<comment type="caution">
    <text evidence="1">The sequence shown here is derived from an EMBL/GenBank/DDBJ whole genome shotgun (WGS) entry which is preliminary data.</text>
</comment>
<keyword evidence="2" id="KW-1185">Reference proteome</keyword>
<reference evidence="1 2" key="1">
    <citation type="journal article" date="2023" name="Arcadia Sci">
        <title>De novo assembly of a long-read Amblyomma americanum tick genome.</title>
        <authorList>
            <person name="Chou S."/>
            <person name="Poskanzer K.E."/>
            <person name="Rollins M."/>
            <person name="Thuy-Boun P.S."/>
        </authorList>
    </citation>
    <scope>NUCLEOTIDE SEQUENCE [LARGE SCALE GENOMIC DNA]</scope>
    <source>
        <strain evidence="1">F_SG_1</strain>
        <tissue evidence="1">Salivary glands</tissue>
    </source>
</reference>
<proteinExistence type="predicted"/>
<evidence type="ECO:0000313" key="1">
    <source>
        <dbReference type="EMBL" id="KAK8776413.1"/>
    </source>
</evidence>